<sequence length="121" mass="12872">MPDQLNALNIFNGSLLRTFEIIILLHSSALSLLGLKPKSNHHHKACGTLSPDIIPAQNLQDFSPNITPARMPSGLSPDITPARMPSGHSSNITPARMPSGLSSDITPARMPSGFSPDITPL</sequence>
<evidence type="ECO:0000313" key="3">
    <source>
        <dbReference type="Proteomes" id="UP000032142"/>
    </source>
</evidence>
<dbReference type="AlphaFoldDB" id="A0A0B0MJY0"/>
<dbReference type="Proteomes" id="UP000032142">
    <property type="component" value="Unassembled WGS sequence"/>
</dbReference>
<organism evidence="2 3">
    <name type="scientific">Gossypium arboreum</name>
    <name type="common">Tree cotton</name>
    <name type="synonym">Gossypium nanking</name>
    <dbReference type="NCBI Taxonomy" id="29729"/>
    <lineage>
        <taxon>Eukaryota</taxon>
        <taxon>Viridiplantae</taxon>
        <taxon>Streptophyta</taxon>
        <taxon>Embryophyta</taxon>
        <taxon>Tracheophyta</taxon>
        <taxon>Spermatophyta</taxon>
        <taxon>Magnoliopsida</taxon>
        <taxon>eudicotyledons</taxon>
        <taxon>Gunneridae</taxon>
        <taxon>Pentapetalae</taxon>
        <taxon>rosids</taxon>
        <taxon>malvids</taxon>
        <taxon>Malvales</taxon>
        <taxon>Malvaceae</taxon>
        <taxon>Malvoideae</taxon>
        <taxon>Gossypium</taxon>
    </lineage>
</organism>
<accession>A0A0B0MJY0</accession>
<proteinExistence type="predicted"/>
<comment type="caution">
    <text evidence="2">The sequence shown here is derived from an EMBL/GenBank/DDBJ whole genome shotgun (WGS) entry which is preliminary data.</text>
</comment>
<keyword evidence="3" id="KW-1185">Reference proteome</keyword>
<gene>
    <name evidence="2" type="ORF">F383_38646</name>
</gene>
<evidence type="ECO:0000313" key="2">
    <source>
        <dbReference type="EMBL" id="KHF99748.1"/>
    </source>
</evidence>
<name>A0A0B0MJY0_GOSAR</name>
<dbReference type="EMBL" id="JRRC01093071">
    <property type="protein sequence ID" value="KHF99748.1"/>
    <property type="molecule type" value="Genomic_DNA"/>
</dbReference>
<protein>
    <submittedName>
        <fullName evidence="2">Saposin-like protein 11</fullName>
    </submittedName>
</protein>
<reference evidence="3" key="1">
    <citation type="submission" date="2014-09" db="EMBL/GenBank/DDBJ databases">
        <authorList>
            <person name="Mudge J."/>
            <person name="Ramaraj T."/>
            <person name="Lindquist I.E."/>
            <person name="Bharti A.K."/>
            <person name="Sundararajan A."/>
            <person name="Cameron C.T."/>
            <person name="Woodward J.E."/>
            <person name="May G.D."/>
            <person name="Brubaker C."/>
            <person name="Broadhvest J."/>
            <person name="Wilkins T.A."/>
        </authorList>
    </citation>
    <scope>NUCLEOTIDE SEQUENCE</scope>
    <source>
        <strain evidence="3">cv. AKA8401</strain>
    </source>
</reference>
<feature type="region of interest" description="Disordered" evidence="1">
    <location>
        <begin position="60"/>
        <end position="121"/>
    </location>
</feature>
<evidence type="ECO:0000256" key="1">
    <source>
        <dbReference type="SAM" id="MobiDB-lite"/>
    </source>
</evidence>